<dbReference type="RefSeq" id="WP_387418220.1">
    <property type="nucleotide sequence ID" value="NZ_JBIASD010000063.1"/>
</dbReference>
<feature type="domain" description="Aminoglycoside phosphotransferase" evidence="1">
    <location>
        <begin position="37"/>
        <end position="259"/>
    </location>
</feature>
<sequence>MAYEQARDYPDVFEHFSITEGDRPDESCYLYAPVFPIRTGGMKAVVKRTTGPVTAAAAISRWLRALVAQDVQAVTPLPLSMENPAEIGDRVWVAYPWVEGRPYDGSTADITAAGDLLGRVHSAQVPDEDMPRFPWPDHDAASVEEDVTGLQHVLGKYTPDLLDVVLSRMSPWLVSFMTETLPPVRDADLPRAVVSMDFKANNLVYAEDGPVLIDPDNAEYAPRLLDLALSALLFHYESADSPPRLFTSGEWAAFLGAYRRHVELTDNEIALWPTALRYMLLEWGTWTLIDAAECDDWDDPHKQAFLIDLATVDIARLPLK</sequence>
<reference evidence="2 3" key="1">
    <citation type="submission" date="2024-10" db="EMBL/GenBank/DDBJ databases">
        <title>The Natural Products Discovery Center: Release of the First 8490 Sequenced Strains for Exploring Actinobacteria Biosynthetic Diversity.</title>
        <authorList>
            <person name="Kalkreuter E."/>
            <person name="Kautsar S.A."/>
            <person name="Yang D."/>
            <person name="Bader C.D."/>
            <person name="Teijaro C.N."/>
            <person name="Fluegel L."/>
            <person name="Davis C.M."/>
            <person name="Simpson J.R."/>
            <person name="Lauterbach L."/>
            <person name="Steele A.D."/>
            <person name="Gui C."/>
            <person name="Meng S."/>
            <person name="Li G."/>
            <person name="Viehrig K."/>
            <person name="Ye F."/>
            <person name="Su P."/>
            <person name="Kiefer A.F."/>
            <person name="Nichols A."/>
            <person name="Cepeda A.J."/>
            <person name="Yan W."/>
            <person name="Fan B."/>
            <person name="Jiang Y."/>
            <person name="Adhikari A."/>
            <person name="Zheng C.-J."/>
            <person name="Schuster L."/>
            <person name="Cowan T.M."/>
            <person name="Smanski M.J."/>
            <person name="Chevrette M.G."/>
            <person name="De Carvalho L.P.S."/>
            <person name="Shen B."/>
        </authorList>
    </citation>
    <scope>NUCLEOTIDE SEQUENCE [LARGE SCALE GENOMIC DNA]</scope>
    <source>
        <strain evidence="2 3">NPDC002173</strain>
    </source>
</reference>
<dbReference type="EMBL" id="JBIASD010000063">
    <property type="protein sequence ID" value="MFF3672067.1"/>
    <property type="molecule type" value="Genomic_DNA"/>
</dbReference>
<dbReference type="Pfam" id="PF01636">
    <property type="entry name" value="APH"/>
    <property type="match status" value="1"/>
</dbReference>
<dbReference type="InterPro" id="IPR011009">
    <property type="entry name" value="Kinase-like_dom_sf"/>
</dbReference>
<comment type="caution">
    <text evidence="2">The sequence shown here is derived from an EMBL/GenBank/DDBJ whole genome shotgun (WGS) entry which is preliminary data.</text>
</comment>
<dbReference type="Proteomes" id="UP001602013">
    <property type="component" value="Unassembled WGS sequence"/>
</dbReference>
<accession>A0ABW6T452</accession>
<dbReference type="SUPFAM" id="SSF56112">
    <property type="entry name" value="Protein kinase-like (PK-like)"/>
    <property type="match status" value="1"/>
</dbReference>
<dbReference type="InterPro" id="IPR002575">
    <property type="entry name" value="Aminoglycoside_PTrfase"/>
</dbReference>
<gene>
    <name evidence="2" type="ORF">ACFYXI_41470</name>
</gene>
<organism evidence="2 3">
    <name type="scientific">Microtetraspora malaysiensis</name>
    <dbReference type="NCBI Taxonomy" id="161358"/>
    <lineage>
        <taxon>Bacteria</taxon>
        <taxon>Bacillati</taxon>
        <taxon>Actinomycetota</taxon>
        <taxon>Actinomycetes</taxon>
        <taxon>Streptosporangiales</taxon>
        <taxon>Streptosporangiaceae</taxon>
        <taxon>Microtetraspora</taxon>
    </lineage>
</organism>
<keyword evidence="3" id="KW-1185">Reference proteome</keyword>
<name>A0ABW6T452_9ACTN</name>
<evidence type="ECO:0000313" key="3">
    <source>
        <dbReference type="Proteomes" id="UP001602013"/>
    </source>
</evidence>
<dbReference type="Gene3D" id="3.90.1200.10">
    <property type="match status" value="1"/>
</dbReference>
<proteinExistence type="predicted"/>
<evidence type="ECO:0000259" key="1">
    <source>
        <dbReference type="Pfam" id="PF01636"/>
    </source>
</evidence>
<protein>
    <submittedName>
        <fullName evidence="2">Phosphotransferase</fullName>
    </submittedName>
</protein>
<evidence type="ECO:0000313" key="2">
    <source>
        <dbReference type="EMBL" id="MFF3672067.1"/>
    </source>
</evidence>